<evidence type="ECO:0000313" key="2">
    <source>
        <dbReference type="Proteomes" id="UP000005205"/>
    </source>
</evidence>
<reference evidence="1" key="2">
    <citation type="submission" date="2016-04" db="UniProtKB">
        <authorList>
            <consortium name="EnsemblMetazoa"/>
        </authorList>
    </citation>
    <scope>IDENTIFICATION</scope>
</reference>
<sequence>MVRRKIIPSPTNKKRADKDNSQTIVIVSKWKSHMLQEIKRLRRTIHFLISEICFARLVREIILDISQNEYHQHSTKLSNSFIEYKSLLLKPCKKRLRCISCNSLKTQYCWHHG</sequence>
<dbReference type="GO" id="GO:0046982">
    <property type="term" value="F:protein heterodimerization activity"/>
    <property type="evidence" value="ECO:0007669"/>
    <property type="project" value="InterPro"/>
</dbReference>
<organism evidence="1 2">
    <name type="scientific">Atta cephalotes</name>
    <name type="common">Leafcutter ant</name>
    <dbReference type="NCBI Taxonomy" id="12957"/>
    <lineage>
        <taxon>Eukaryota</taxon>
        <taxon>Metazoa</taxon>
        <taxon>Ecdysozoa</taxon>
        <taxon>Arthropoda</taxon>
        <taxon>Hexapoda</taxon>
        <taxon>Insecta</taxon>
        <taxon>Pterygota</taxon>
        <taxon>Neoptera</taxon>
        <taxon>Endopterygota</taxon>
        <taxon>Hymenoptera</taxon>
        <taxon>Apocrita</taxon>
        <taxon>Aculeata</taxon>
        <taxon>Formicoidea</taxon>
        <taxon>Formicidae</taxon>
        <taxon>Myrmicinae</taxon>
        <taxon>Atta</taxon>
    </lineage>
</organism>
<dbReference type="EnsemblMetazoa" id="XM_012202294.1">
    <property type="protein sequence ID" value="XP_012057684.1"/>
    <property type="gene ID" value="LOC105620811"/>
</dbReference>
<proteinExistence type="predicted"/>
<dbReference type="EMBL" id="ADTU01017709">
    <property type="status" value="NOT_ANNOTATED_CDS"/>
    <property type="molecule type" value="Genomic_DNA"/>
</dbReference>
<dbReference type="AlphaFoldDB" id="A0A158NJH6"/>
<protein>
    <submittedName>
        <fullName evidence="1">Uncharacterized protein</fullName>
    </submittedName>
</protein>
<evidence type="ECO:0000313" key="1">
    <source>
        <dbReference type="EnsemblMetazoa" id="XP_012057684.1"/>
    </source>
</evidence>
<dbReference type="Gene3D" id="1.10.20.10">
    <property type="entry name" value="Histone, subunit A"/>
    <property type="match status" value="1"/>
</dbReference>
<gene>
    <name evidence="1" type="primary">105620811</name>
</gene>
<dbReference type="KEGG" id="acep:105620811"/>
<dbReference type="InterPro" id="IPR009072">
    <property type="entry name" value="Histone-fold"/>
</dbReference>
<dbReference type="InParanoid" id="A0A158NJH6"/>
<keyword evidence="2" id="KW-1185">Reference proteome</keyword>
<dbReference type="STRING" id="12957.A0A158NJH6"/>
<reference evidence="2" key="1">
    <citation type="journal article" date="2011" name="PLoS Genet.">
        <title>The genome sequence of the leaf-cutter ant Atta cephalotes reveals insights into its obligate symbiotic lifestyle.</title>
        <authorList>
            <person name="Suen G."/>
            <person name="Teiling C."/>
            <person name="Li L."/>
            <person name="Holt C."/>
            <person name="Abouheif E."/>
            <person name="Bornberg-Bauer E."/>
            <person name="Bouffard P."/>
            <person name="Caldera E.J."/>
            <person name="Cash E."/>
            <person name="Cavanaugh A."/>
            <person name="Denas O."/>
            <person name="Elhaik E."/>
            <person name="Fave M.J."/>
            <person name="Gadau J."/>
            <person name="Gibson J.D."/>
            <person name="Graur D."/>
            <person name="Grubbs K.J."/>
            <person name="Hagen D.E."/>
            <person name="Harkins T.T."/>
            <person name="Helmkampf M."/>
            <person name="Hu H."/>
            <person name="Johnson B.R."/>
            <person name="Kim J."/>
            <person name="Marsh S.E."/>
            <person name="Moeller J.A."/>
            <person name="Munoz-Torres M.C."/>
            <person name="Murphy M.C."/>
            <person name="Naughton M.C."/>
            <person name="Nigam S."/>
            <person name="Overson R."/>
            <person name="Rajakumar R."/>
            <person name="Reese J.T."/>
            <person name="Scott J.J."/>
            <person name="Smith C.R."/>
            <person name="Tao S."/>
            <person name="Tsutsui N.D."/>
            <person name="Viljakainen L."/>
            <person name="Wissler L."/>
            <person name="Yandell M.D."/>
            <person name="Zimmer F."/>
            <person name="Taylor J."/>
            <person name="Slater S.C."/>
            <person name="Clifton S.W."/>
            <person name="Warren W.C."/>
            <person name="Elsik C.G."/>
            <person name="Smith C.D."/>
            <person name="Weinstock G.M."/>
            <person name="Gerardo N.M."/>
            <person name="Currie C.R."/>
        </authorList>
    </citation>
    <scope>NUCLEOTIDE SEQUENCE [LARGE SCALE GENOMIC DNA]</scope>
</reference>
<dbReference type="OrthoDB" id="420022at2759"/>
<name>A0A158NJH6_ATTCE</name>
<accession>A0A158NJH6</accession>
<dbReference type="Proteomes" id="UP000005205">
    <property type="component" value="Unassembled WGS sequence"/>
</dbReference>